<dbReference type="InterPro" id="IPR013785">
    <property type="entry name" value="Aldolase_TIM"/>
</dbReference>
<comment type="caution">
    <text evidence="10">The sequence shown here is derived from an EMBL/GenBank/DDBJ whole genome shotgun (WGS) entry which is preliminary data.</text>
</comment>
<evidence type="ECO:0000256" key="8">
    <source>
        <dbReference type="ARBA" id="ARBA00048028"/>
    </source>
</evidence>
<protein>
    <submittedName>
        <fullName evidence="10">Nitronate monooxygenase family protein</fullName>
    </submittedName>
</protein>
<evidence type="ECO:0000256" key="4">
    <source>
        <dbReference type="ARBA" id="ARBA00022755"/>
    </source>
</evidence>
<name>A0AA40PR35_9CHLA</name>
<keyword evidence="6" id="KW-0560">Oxidoreductase</keyword>
<evidence type="ECO:0000256" key="7">
    <source>
        <dbReference type="ARBA" id="ARBA00023027"/>
    </source>
</evidence>
<dbReference type="InterPro" id="IPR015875">
    <property type="entry name" value="IMP_DH/GMP_Rdtase_CS"/>
</dbReference>
<dbReference type="SUPFAM" id="SSF51412">
    <property type="entry name" value="Inosine monophosphate dehydrogenase (IMPDH)"/>
    <property type="match status" value="1"/>
</dbReference>
<dbReference type="SMART" id="SM01240">
    <property type="entry name" value="IMPDH"/>
    <property type="match status" value="1"/>
</dbReference>
<dbReference type="GO" id="GO:0006177">
    <property type="term" value="P:GMP biosynthetic process"/>
    <property type="evidence" value="ECO:0007669"/>
    <property type="project" value="UniProtKB-KW"/>
</dbReference>
<dbReference type="InterPro" id="IPR001093">
    <property type="entry name" value="IMP_DH_GMPRt"/>
</dbReference>
<dbReference type="PANTHER" id="PTHR11911:SF111">
    <property type="entry name" value="INOSINE-5'-MONOPHOSPHATE DEHYDROGENASE"/>
    <property type="match status" value="1"/>
</dbReference>
<evidence type="ECO:0000259" key="9">
    <source>
        <dbReference type="Pfam" id="PF00478"/>
    </source>
</evidence>
<dbReference type="PANTHER" id="PTHR11911">
    <property type="entry name" value="INOSINE-5-MONOPHOSPHATE DEHYDROGENASE RELATED"/>
    <property type="match status" value="1"/>
</dbReference>
<keyword evidence="7" id="KW-0520">NAD</keyword>
<keyword evidence="4" id="KW-0658">Purine biosynthesis</keyword>
<keyword evidence="10" id="KW-0503">Monooxygenase</keyword>
<proteinExistence type="inferred from homology"/>
<evidence type="ECO:0000256" key="3">
    <source>
        <dbReference type="ARBA" id="ARBA00022749"/>
    </source>
</evidence>
<dbReference type="Proteomes" id="UP000054301">
    <property type="component" value="Unassembled WGS sequence"/>
</dbReference>
<dbReference type="FunFam" id="3.20.20.70:FF:000424">
    <property type="entry name" value="Inosine-5'-monophosphate dehydrogenase 2"/>
    <property type="match status" value="1"/>
</dbReference>
<evidence type="ECO:0000256" key="5">
    <source>
        <dbReference type="ARBA" id="ARBA00022958"/>
    </source>
</evidence>
<dbReference type="Gene3D" id="3.20.20.70">
    <property type="entry name" value="Aldolase class I"/>
    <property type="match status" value="1"/>
</dbReference>
<evidence type="ECO:0000256" key="6">
    <source>
        <dbReference type="ARBA" id="ARBA00023002"/>
    </source>
</evidence>
<gene>
    <name evidence="10" type="ORF">cpL1_0807</name>
</gene>
<evidence type="ECO:0000313" key="11">
    <source>
        <dbReference type="Proteomes" id="UP000054301"/>
    </source>
</evidence>
<feature type="domain" description="IMP dehydrogenase/GMP reductase" evidence="9">
    <location>
        <begin position="4"/>
        <end position="344"/>
    </location>
</feature>
<reference evidence="10 11" key="1">
    <citation type="submission" date="2015-06" db="EMBL/GenBank/DDBJ databases">
        <title>More than comparative genomics: Whole genome sequencing reveals elusive C. pecorum plasmid and re-evaluates genetic differences and phylogenetic relationships between C. pecorum from pig, cattle, sheep and koala hosts.</title>
        <authorList>
            <person name="Jelocnik M."/>
            <person name="Bachmann N.L."/>
            <person name="Kaltenboeck B."/>
            <person name="Waugh C."/>
            <person name="Woolford L."/>
            <person name="Speight N."/>
            <person name="Gillett A."/>
            <person name="Higgins D."/>
            <person name="Flanagan C."/>
            <person name="Myers G."/>
            <person name="Timms P."/>
            <person name="Polkinghorne A."/>
        </authorList>
    </citation>
    <scope>NUCLEOTIDE SEQUENCE [LARGE SCALE GENOMIC DNA]</scope>
    <source>
        <strain evidence="10 11">L1</strain>
    </source>
</reference>
<evidence type="ECO:0000256" key="1">
    <source>
        <dbReference type="ARBA" id="ARBA00001958"/>
    </source>
</evidence>
<organism evidence="10 11">
    <name type="scientific">Chlamydia pecorum</name>
    <dbReference type="NCBI Taxonomy" id="85991"/>
    <lineage>
        <taxon>Bacteria</taxon>
        <taxon>Pseudomonadati</taxon>
        <taxon>Chlamydiota</taxon>
        <taxon>Chlamydiia</taxon>
        <taxon>Chlamydiales</taxon>
        <taxon>Chlamydiaceae</taxon>
        <taxon>Chlamydia/Chlamydophila group</taxon>
        <taxon>Chlamydia</taxon>
    </lineage>
</organism>
<dbReference type="GO" id="GO:0004497">
    <property type="term" value="F:monooxygenase activity"/>
    <property type="evidence" value="ECO:0007669"/>
    <property type="project" value="UniProtKB-KW"/>
</dbReference>
<accession>A0AA40PR35</accession>
<keyword evidence="3" id="KW-0332">GMP biosynthesis</keyword>
<dbReference type="AlphaFoldDB" id="A0AA40PR35"/>
<comment type="similarity">
    <text evidence="2">Belongs to the IMPDH/GMPR family.</text>
</comment>
<evidence type="ECO:0000256" key="2">
    <source>
        <dbReference type="ARBA" id="ARBA00005502"/>
    </source>
</evidence>
<dbReference type="GO" id="GO:0003938">
    <property type="term" value="F:IMP dehydrogenase activity"/>
    <property type="evidence" value="ECO:0007669"/>
    <property type="project" value="UniProtKB-EC"/>
</dbReference>
<dbReference type="Pfam" id="PF00478">
    <property type="entry name" value="IMPDH"/>
    <property type="match status" value="1"/>
</dbReference>
<dbReference type="CDD" id="cd00381">
    <property type="entry name" value="IMPDH"/>
    <property type="match status" value="1"/>
</dbReference>
<sequence>MEEALTFDDVLLLPQYSEVLPSDVCIETRLSSSLSLSIPILSAAMDSVTELPMALAMAQLGGMGVVHKNLSKDAQSLCVQEFRKCSGKEMPIAAAIGVGDQGIERAQALVEAGVQALVIDTAHAHSKSVLQTAIQVKSLFPETTLIVGNIVTGEAAKQLADVGVDAVKVGIGPGSICTTRIVSGVGCPQITAILSVSQALQGSSVSLIADGGMRYSGDIVKALAAGADCVMLGGMLAGTKEAPGEIVYIEEQAYKKYRGMGSIGAMKQGSADRYFQKQEQKKFIPEGVEGFVPFKGSVKDVLFHILGGLRSGMGYLGAKTLKELKKNATFVKLSQAGRAESHVHNLYHVQRSPNY</sequence>
<dbReference type="PROSITE" id="PS00487">
    <property type="entry name" value="IMP_DH_GMP_RED"/>
    <property type="match status" value="1"/>
</dbReference>
<dbReference type="InterPro" id="IPR005990">
    <property type="entry name" value="IMP_DH"/>
</dbReference>
<keyword evidence="5" id="KW-0630">Potassium</keyword>
<dbReference type="GO" id="GO:0006183">
    <property type="term" value="P:GTP biosynthetic process"/>
    <property type="evidence" value="ECO:0007669"/>
    <property type="project" value="TreeGrafter"/>
</dbReference>
<comment type="catalytic activity">
    <reaction evidence="8">
        <text>IMP + NAD(+) + H2O = XMP + NADH + H(+)</text>
        <dbReference type="Rhea" id="RHEA:11708"/>
        <dbReference type="ChEBI" id="CHEBI:15377"/>
        <dbReference type="ChEBI" id="CHEBI:15378"/>
        <dbReference type="ChEBI" id="CHEBI:57464"/>
        <dbReference type="ChEBI" id="CHEBI:57540"/>
        <dbReference type="ChEBI" id="CHEBI:57945"/>
        <dbReference type="ChEBI" id="CHEBI:58053"/>
        <dbReference type="EC" id="1.1.1.205"/>
    </reaction>
</comment>
<dbReference type="RefSeq" id="WP_058787628.1">
    <property type="nucleotide sequence ID" value="NZ_LFRH01000003.1"/>
</dbReference>
<comment type="cofactor">
    <cofactor evidence="1">
        <name>K(+)</name>
        <dbReference type="ChEBI" id="CHEBI:29103"/>
    </cofactor>
</comment>
<dbReference type="EMBL" id="LFRH01000003">
    <property type="protein sequence ID" value="KTF28771.1"/>
    <property type="molecule type" value="Genomic_DNA"/>
</dbReference>
<evidence type="ECO:0000313" key="10">
    <source>
        <dbReference type="EMBL" id="KTF28771.1"/>
    </source>
</evidence>